<protein>
    <submittedName>
        <fullName evidence="2">Uncharacterized protein</fullName>
    </submittedName>
</protein>
<accession>A0A9P4V2N5</accession>
<dbReference type="EMBL" id="ML996115">
    <property type="protein sequence ID" value="KAF2737607.1"/>
    <property type="molecule type" value="Genomic_DNA"/>
</dbReference>
<proteinExistence type="predicted"/>
<keyword evidence="3" id="KW-1185">Reference proteome</keyword>
<feature type="region of interest" description="Disordered" evidence="1">
    <location>
        <begin position="105"/>
        <end position="129"/>
    </location>
</feature>
<evidence type="ECO:0000313" key="3">
    <source>
        <dbReference type="Proteomes" id="UP000799444"/>
    </source>
</evidence>
<sequence length="129" mass="14318">MTREKVAELIEAASVNTVNTTINRISPGTNQLEEQLDITKNGCIGINARIDQMHTSMVAMRNTMARINSIHVWLGRLLQNQQQQTQAALRALLPPHVIRQPPIQPFTQPTGLQPGNMPRAMPYPSGEIS</sequence>
<evidence type="ECO:0000313" key="2">
    <source>
        <dbReference type="EMBL" id="KAF2737607.1"/>
    </source>
</evidence>
<name>A0A9P4V2N5_9PLEO</name>
<organism evidence="2 3">
    <name type="scientific">Polyplosphaeria fusca</name>
    <dbReference type="NCBI Taxonomy" id="682080"/>
    <lineage>
        <taxon>Eukaryota</taxon>
        <taxon>Fungi</taxon>
        <taxon>Dikarya</taxon>
        <taxon>Ascomycota</taxon>
        <taxon>Pezizomycotina</taxon>
        <taxon>Dothideomycetes</taxon>
        <taxon>Pleosporomycetidae</taxon>
        <taxon>Pleosporales</taxon>
        <taxon>Tetraplosphaeriaceae</taxon>
        <taxon>Polyplosphaeria</taxon>
    </lineage>
</organism>
<dbReference type="AlphaFoldDB" id="A0A9P4V2N5"/>
<comment type="caution">
    <text evidence="2">The sequence shown here is derived from an EMBL/GenBank/DDBJ whole genome shotgun (WGS) entry which is preliminary data.</text>
</comment>
<evidence type="ECO:0000256" key="1">
    <source>
        <dbReference type="SAM" id="MobiDB-lite"/>
    </source>
</evidence>
<gene>
    <name evidence="2" type="ORF">EJ04DRAFT_574548</name>
</gene>
<reference evidence="2" key="1">
    <citation type="journal article" date="2020" name="Stud. Mycol.">
        <title>101 Dothideomycetes genomes: a test case for predicting lifestyles and emergence of pathogens.</title>
        <authorList>
            <person name="Haridas S."/>
            <person name="Albert R."/>
            <person name="Binder M."/>
            <person name="Bloem J."/>
            <person name="Labutti K."/>
            <person name="Salamov A."/>
            <person name="Andreopoulos B."/>
            <person name="Baker S."/>
            <person name="Barry K."/>
            <person name="Bills G."/>
            <person name="Bluhm B."/>
            <person name="Cannon C."/>
            <person name="Castanera R."/>
            <person name="Culley D."/>
            <person name="Daum C."/>
            <person name="Ezra D."/>
            <person name="Gonzalez J."/>
            <person name="Henrissat B."/>
            <person name="Kuo A."/>
            <person name="Liang C."/>
            <person name="Lipzen A."/>
            <person name="Lutzoni F."/>
            <person name="Magnuson J."/>
            <person name="Mondo S."/>
            <person name="Nolan M."/>
            <person name="Ohm R."/>
            <person name="Pangilinan J."/>
            <person name="Park H.-J."/>
            <person name="Ramirez L."/>
            <person name="Alfaro M."/>
            <person name="Sun H."/>
            <person name="Tritt A."/>
            <person name="Yoshinaga Y."/>
            <person name="Zwiers L.-H."/>
            <person name="Turgeon B."/>
            <person name="Goodwin S."/>
            <person name="Spatafora J."/>
            <person name="Crous P."/>
            <person name="Grigoriev I."/>
        </authorList>
    </citation>
    <scope>NUCLEOTIDE SEQUENCE</scope>
    <source>
        <strain evidence="2">CBS 125425</strain>
    </source>
</reference>
<dbReference type="Proteomes" id="UP000799444">
    <property type="component" value="Unassembled WGS sequence"/>
</dbReference>